<dbReference type="InterPro" id="IPR006195">
    <property type="entry name" value="aa-tRNA-synth_II"/>
</dbReference>
<evidence type="ECO:0000256" key="7">
    <source>
        <dbReference type="ARBA" id="ARBA00022840"/>
    </source>
</evidence>
<evidence type="ECO:0000256" key="1">
    <source>
        <dbReference type="ARBA" id="ARBA00004496"/>
    </source>
</evidence>
<dbReference type="InterPro" id="IPR042103">
    <property type="entry name" value="SerRS_1_N_sf"/>
</dbReference>
<dbReference type="PROSITE" id="PS50862">
    <property type="entry name" value="AA_TRNA_LIGASE_II"/>
    <property type="match status" value="1"/>
</dbReference>
<feature type="binding site" evidence="14">
    <location>
        <begin position="276"/>
        <end position="279"/>
    </location>
    <ligand>
        <name>ATP</name>
        <dbReference type="ChEBI" id="CHEBI:30616"/>
    </ligand>
</feature>
<evidence type="ECO:0000256" key="6">
    <source>
        <dbReference type="ARBA" id="ARBA00022741"/>
    </source>
</evidence>
<feature type="binding site" evidence="12">
    <location>
        <begin position="229"/>
        <end position="231"/>
    </location>
    <ligand>
        <name>L-serine</name>
        <dbReference type="ChEBI" id="CHEBI:33384"/>
    </ligand>
</feature>
<feature type="binding site" evidence="13">
    <location>
        <position position="229"/>
    </location>
    <ligand>
        <name>L-serine</name>
        <dbReference type="ChEBI" id="CHEBI:33384"/>
    </ligand>
</feature>
<feature type="binding site" evidence="12 13">
    <location>
        <position position="283"/>
    </location>
    <ligand>
        <name>L-serine</name>
        <dbReference type="ChEBI" id="CHEBI:33384"/>
    </ligand>
</feature>
<feature type="binding site" evidence="12 14">
    <location>
        <begin position="347"/>
        <end position="350"/>
    </location>
    <ligand>
        <name>ATP</name>
        <dbReference type="ChEBI" id="CHEBI:30616"/>
    </ligand>
</feature>
<dbReference type="Proteomes" id="UP000886069">
    <property type="component" value="Unassembled WGS sequence"/>
</dbReference>
<dbReference type="PANTHER" id="PTHR43697:SF1">
    <property type="entry name" value="SERINE--TRNA LIGASE"/>
    <property type="match status" value="1"/>
</dbReference>
<keyword evidence="15" id="KW-0175">Coiled coil</keyword>
<keyword evidence="6 12" id="KW-0547">Nucleotide-binding</keyword>
<keyword evidence="9 12" id="KW-0030">Aminoacyl-tRNA synthetase</keyword>
<evidence type="ECO:0000259" key="16">
    <source>
        <dbReference type="PROSITE" id="PS50862"/>
    </source>
</evidence>
<dbReference type="NCBIfam" id="TIGR00414">
    <property type="entry name" value="serS"/>
    <property type="match status" value="1"/>
</dbReference>
<dbReference type="PRINTS" id="PR00981">
    <property type="entry name" value="TRNASYNTHSER"/>
</dbReference>
<comment type="catalytic activity">
    <reaction evidence="10 12">
        <text>tRNA(Sec) + L-serine + ATP = L-seryl-tRNA(Sec) + AMP + diphosphate + H(+)</text>
        <dbReference type="Rhea" id="RHEA:42580"/>
        <dbReference type="Rhea" id="RHEA-COMP:9742"/>
        <dbReference type="Rhea" id="RHEA-COMP:10128"/>
        <dbReference type="ChEBI" id="CHEBI:15378"/>
        <dbReference type="ChEBI" id="CHEBI:30616"/>
        <dbReference type="ChEBI" id="CHEBI:33019"/>
        <dbReference type="ChEBI" id="CHEBI:33384"/>
        <dbReference type="ChEBI" id="CHEBI:78442"/>
        <dbReference type="ChEBI" id="CHEBI:78533"/>
        <dbReference type="ChEBI" id="CHEBI:456215"/>
        <dbReference type="EC" id="6.1.1.11"/>
    </reaction>
</comment>
<dbReference type="InterPro" id="IPR033729">
    <property type="entry name" value="SerRS_core"/>
</dbReference>
<keyword evidence="8 12" id="KW-0648">Protein biosynthesis</keyword>
<dbReference type="SUPFAM" id="SSF46589">
    <property type="entry name" value="tRNA-binding arm"/>
    <property type="match status" value="1"/>
</dbReference>
<evidence type="ECO:0000256" key="4">
    <source>
        <dbReference type="ARBA" id="ARBA00022490"/>
    </source>
</evidence>
<dbReference type="EC" id="6.1.1.11" evidence="12"/>
<reference evidence="17" key="1">
    <citation type="journal article" date="2020" name="mSystems">
        <title>Genome- and Community-Level Interaction Insights into Carbon Utilization and Element Cycling Functions of Hydrothermarchaeota in Hydrothermal Sediment.</title>
        <authorList>
            <person name="Zhou Z."/>
            <person name="Liu Y."/>
            <person name="Xu W."/>
            <person name="Pan J."/>
            <person name="Luo Z.H."/>
            <person name="Li M."/>
        </authorList>
    </citation>
    <scope>NUCLEOTIDE SEQUENCE [LARGE SCALE GENOMIC DNA]</scope>
    <source>
        <strain evidence="17">SpSt-1233</strain>
    </source>
</reference>
<comment type="pathway">
    <text evidence="2 12">Aminoacyl-tRNA biosynthesis; selenocysteinyl-tRNA(Sec) biosynthesis; L-seryl-tRNA(Sec) from L-serine and tRNA(Sec): step 1/1.</text>
</comment>
<dbReference type="InterPro" id="IPR045864">
    <property type="entry name" value="aa-tRNA-synth_II/BPL/LPL"/>
</dbReference>
<dbReference type="UniPathway" id="UPA00906">
    <property type="reaction ID" value="UER00895"/>
</dbReference>
<evidence type="ECO:0000256" key="12">
    <source>
        <dbReference type="HAMAP-Rule" id="MF_00176"/>
    </source>
</evidence>
<feature type="binding site" evidence="13">
    <location>
        <position position="260"/>
    </location>
    <ligand>
        <name>L-serine</name>
        <dbReference type="ChEBI" id="CHEBI:33384"/>
    </ligand>
</feature>
<sequence>MLDRKLIRKDPDAVREGIKRKGVDFDLDSFLGMDERLRSLIVEVERLKHERNDASQKISESKKRGEECKNLITGMKNTSNRIKEIDGEIKELKERIDALALGIPNLPHETVPFGTCPDHNVETRRWGEIAEPPFKPLPHWEIGEKLGILDMPAGARLSGRGFVVLRGDGALLSRALASFMLDLHIGQGYEELSVPYMVTRDCMVGTGQLPKLEEDMYLCEKDDLFMIPTAEVPVTNIHRESILEGDELPIRYAALTPCFRREAGSYGQDTRGLIRVHQFDKVEMVKFVEPETSYDELESLLADATAVLEELEIPYRVIELCSMDLSFSAAKCYDIETYAPGLERWLEVSSCSNFEDFQARRANIRYRKGEGKPEFVHTLNGSGLALPRVLATILELNQTPTGKVRIPKVLSPYMKGKEYLEPAR</sequence>
<feature type="coiled-coil region" evidence="15">
    <location>
        <begin position="37"/>
        <end position="102"/>
    </location>
</feature>
<dbReference type="HAMAP" id="MF_00176">
    <property type="entry name" value="Ser_tRNA_synth_type1"/>
    <property type="match status" value="1"/>
</dbReference>
<evidence type="ECO:0000256" key="15">
    <source>
        <dbReference type="SAM" id="Coils"/>
    </source>
</evidence>
<feature type="binding site" evidence="12">
    <location>
        <position position="276"/>
    </location>
    <ligand>
        <name>ATP</name>
        <dbReference type="ChEBI" id="CHEBI:30616"/>
    </ligand>
</feature>
<dbReference type="AlphaFoldDB" id="A0A7V2ATP8"/>
<dbReference type="Pfam" id="PF00587">
    <property type="entry name" value="tRNA-synt_2b"/>
    <property type="match status" value="1"/>
</dbReference>
<comment type="domain">
    <text evidence="12">Consists of two distinct domains, a catalytic core and a N-terminal extension that is involved in tRNA binding.</text>
</comment>
<evidence type="ECO:0000256" key="2">
    <source>
        <dbReference type="ARBA" id="ARBA00005045"/>
    </source>
</evidence>
<evidence type="ECO:0000256" key="5">
    <source>
        <dbReference type="ARBA" id="ARBA00022598"/>
    </source>
</evidence>
<comment type="subunit">
    <text evidence="12">Homodimer. The tRNA molecule binds across the dimer.</text>
</comment>
<dbReference type="GO" id="GO:0005737">
    <property type="term" value="C:cytoplasm"/>
    <property type="evidence" value="ECO:0007669"/>
    <property type="project" value="UniProtKB-SubCell"/>
</dbReference>
<name>A0A7V2ATP8_UNCEI</name>
<comment type="function">
    <text evidence="12">Catalyzes the attachment of serine to tRNA(Ser). Is also able to aminoacylate tRNA(Sec) with serine, to form the misacylated tRNA L-seryl-tRNA(Sec), which will be further converted into selenocysteinyl-tRNA(Sec).</text>
</comment>
<dbReference type="InterPro" id="IPR015866">
    <property type="entry name" value="Ser-tRNA-synth_1_N"/>
</dbReference>
<evidence type="ECO:0000256" key="8">
    <source>
        <dbReference type="ARBA" id="ARBA00022917"/>
    </source>
</evidence>
<dbReference type="GO" id="GO:0005524">
    <property type="term" value="F:ATP binding"/>
    <property type="evidence" value="ECO:0007669"/>
    <property type="project" value="UniProtKB-UniRule"/>
</dbReference>
<feature type="binding site" evidence="13">
    <location>
        <position position="380"/>
    </location>
    <ligand>
        <name>L-serine</name>
        <dbReference type="ChEBI" id="CHEBI:33384"/>
    </ligand>
</feature>
<evidence type="ECO:0000256" key="13">
    <source>
        <dbReference type="PIRSR" id="PIRSR001529-1"/>
    </source>
</evidence>
<keyword evidence="4 12" id="KW-0963">Cytoplasm</keyword>
<proteinExistence type="inferred from homology"/>
<comment type="catalytic activity">
    <reaction evidence="11 12">
        <text>tRNA(Ser) + L-serine + ATP = L-seryl-tRNA(Ser) + AMP + diphosphate + H(+)</text>
        <dbReference type="Rhea" id="RHEA:12292"/>
        <dbReference type="Rhea" id="RHEA-COMP:9669"/>
        <dbReference type="Rhea" id="RHEA-COMP:9703"/>
        <dbReference type="ChEBI" id="CHEBI:15378"/>
        <dbReference type="ChEBI" id="CHEBI:30616"/>
        <dbReference type="ChEBI" id="CHEBI:33019"/>
        <dbReference type="ChEBI" id="CHEBI:33384"/>
        <dbReference type="ChEBI" id="CHEBI:78442"/>
        <dbReference type="ChEBI" id="CHEBI:78533"/>
        <dbReference type="ChEBI" id="CHEBI:456215"/>
        <dbReference type="EC" id="6.1.1.11"/>
    </reaction>
</comment>
<dbReference type="Pfam" id="PF02403">
    <property type="entry name" value="Seryl_tRNA_N"/>
    <property type="match status" value="1"/>
</dbReference>
<feature type="domain" description="Aminoacyl-transfer RNA synthetases class-II family profile" evidence="16">
    <location>
        <begin position="138"/>
        <end position="407"/>
    </location>
</feature>
<dbReference type="CDD" id="cd00770">
    <property type="entry name" value="SerRS_core"/>
    <property type="match status" value="1"/>
</dbReference>
<dbReference type="InterPro" id="IPR002317">
    <property type="entry name" value="Ser-tRNA-ligase_type_1"/>
</dbReference>
<organism evidence="17">
    <name type="scientific">Eiseniibacteriota bacterium</name>
    <dbReference type="NCBI Taxonomy" id="2212470"/>
    <lineage>
        <taxon>Bacteria</taxon>
        <taxon>Candidatus Eiseniibacteriota</taxon>
    </lineage>
</organism>
<dbReference type="Gene3D" id="3.30.930.10">
    <property type="entry name" value="Bira Bifunctional Protein, Domain 2"/>
    <property type="match status" value="1"/>
</dbReference>
<evidence type="ECO:0000256" key="9">
    <source>
        <dbReference type="ARBA" id="ARBA00023146"/>
    </source>
</evidence>
<evidence type="ECO:0000256" key="11">
    <source>
        <dbReference type="ARBA" id="ARBA00048823"/>
    </source>
</evidence>
<dbReference type="GO" id="GO:0004828">
    <property type="term" value="F:serine-tRNA ligase activity"/>
    <property type="evidence" value="ECO:0007669"/>
    <property type="project" value="UniProtKB-UniRule"/>
</dbReference>
<dbReference type="SUPFAM" id="SSF55681">
    <property type="entry name" value="Class II aaRS and biotin synthetases"/>
    <property type="match status" value="1"/>
</dbReference>
<dbReference type="InterPro" id="IPR002314">
    <property type="entry name" value="aa-tRNA-synt_IIb"/>
</dbReference>
<evidence type="ECO:0000256" key="14">
    <source>
        <dbReference type="PIRSR" id="PIRSR001529-2"/>
    </source>
</evidence>
<keyword evidence="5 12" id="KW-0436">Ligase</keyword>
<protein>
    <recommendedName>
        <fullName evidence="12">Serine--tRNA ligase</fullName>
        <ecNumber evidence="12">6.1.1.11</ecNumber>
    </recommendedName>
    <alternativeName>
        <fullName evidence="12">Seryl-tRNA synthetase</fullName>
        <shortName evidence="12">SerRS</shortName>
    </alternativeName>
    <alternativeName>
        <fullName evidence="12">Seryl-tRNA(Ser/Sec) synthetase</fullName>
    </alternativeName>
</protein>
<comment type="caution">
    <text evidence="17">The sequence shown here is derived from an EMBL/GenBank/DDBJ whole genome shotgun (WGS) entry which is preliminary data.</text>
</comment>
<feature type="binding site" evidence="12 14">
    <location>
        <begin position="260"/>
        <end position="262"/>
    </location>
    <ligand>
        <name>ATP</name>
        <dbReference type="ChEBI" id="CHEBI:30616"/>
    </ligand>
</feature>
<evidence type="ECO:0000256" key="3">
    <source>
        <dbReference type="ARBA" id="ARBA00010728"/>
    </source>
</evidence>
<dbReference type="PIRSF" id="PIRSF001529">
    <property type="entry name" value="Ser-tRNA-synth_IIa"/>
    <property type="match status" value="1"/>
</dbReference>
<comment type="subcellular location">
    <subcellularLocation>
        <location evidence="1 12">Cytoplasm</location>
    </subcellularLocation>
</comment>
<dbReference type="EMBL" id="DSEC01000091">
    <property type="protein sequence ID" value="HER43076.1"/>
    <property type="molecule type" value="Genomic_DNA"/>
</dbReference>
<dbReference type="InterPro" id="IPR010978">
    <property type="entry name" value="tRNA-bd_arm"/>
</dbReference>
<comment type="similarity">
    <text evidence="3 12">Belongs to the class-II aminoacyl-tRNA synthetase family. Type-1 seryl-tRNA synthetase subfamily.</text>
</comment>
<dbReference type="PANTHER" id="PTHR43697">
    <property type="entry name" value="SERYL-TRNA SYNTHETASE"/>
    <property type="match status" value="1"/>
</dbReference>
<dbReference type="Gene3D" id="1.10.287.40">
    <property type="entry name" value="Serine-tRNA synthetase, tRNA binding domain"/>
    <property type="match status" value="1"/>
</dbReference>
<feature type="binding site" evidence="12">
    <location>
        <position position="382"/>
    </location>
    <ligand>
        <name>L-serine</name>
        <dbReference type="ChEBI" id="CHEBI:33384"/>
    </ligand>
</feature>
<evidence type="ECO:0000256" key="10">
    <source>
        <dbReference type="ARBA" id="ARBA00047929"/>
    </source>
</evidence>
<dbReference type="GO" id="GO:0016260">
    <property type="term" value="P:selenocysteine biosynthetic process"/>
    <property type="evidence" value="ECO:0007669"/>
    <property type="project" value="UniProtKB-UniRule"/>
</dbReference>
<accession>A0A7V2ATP8</accession>
<keyword evidence="7 12" id="KW-0067">ATP-binding</keyword>
<gene>
    <name evidence="12" type="primary">serS</name>
    <name evidence="17" type="ORF">ENO08_01280</name>
</gene>
<evidence type="ECO:0000313" key="17">
    <source>
        <dbReference type="EMBL" id="HER43076.1"/>
    </source>
</evidence>
<dbReference type="GO" id="GO:0006434">
    <property type="term" value="P:seryl-tRNA aminoacylation"/>
    <property type="evidence" value="ECO:0007669"/>
    <property type="project" value="UniProtKB-UniRule"/>
</dbReference>